<feature type="compositionally biased region" description="Polar residues" evidence="1">
    <location>
        <begin position="378"/>
        <end position="407"/>
    </location>
</feature>
<feature type="compositionally biased region" description="Polar residues" evidence="1">
    <location>
        <begin position="451"/>
        <end position="467"/>
    </location>
</feature>
<protein>
    <submittedName>
        <fullName evidence="2">Uncharacterized protein</fullName>
    </submittedName>
</protein>
<gene>
    <name evidence="2" type="ORF">I8748_01510</name>
</gene>
<feature type="compositionally biased region" description="Polar residues" evidence="1">
    <location>
        <begin position="423"/>
        <end position="438"/>
    </location>
</feature>
<dbReference type="EMBL" id="JAECZC010000001">
    <property type="protein sequence ID" value="MBH8560867.1"/>
    <property type="molecule type" value="Genomic_DNA"/>
</dbReference>
<evidence type="ECO:0000313" key="2">
    <source>
        <dbReference type="EMBL" id="MBH8560867.1"/>
    </source>
</evidence>
<feature type="compositionally biased region" description="Polar residues" evidence="1">
    <location>
        <begin position="201"/>
        <end position="238"/>
    </location>
</feature>
<sequence length="500" mass="53689">MSYVSLLKNIPEVLSQPAGIAAIASVGIHGAIALIVPLMPVDSSQSKESASAKSVGIVELNQADQARLPQTPDQAQVALQPQPPDLLPQQQLPQQPQVTLPNLDTKTSLMPAIPPAYMQPISPPITTTPNKYRTNYLPKQFSKQWVMPKDTFGDTSGFNAANTKPNTSRSDSSGRGITAFKQQSGNYLPEVNRSPLPLDLKNSQPLSPSVAPTTIADSATTSPTNQPGGFQVPQNQPLINPPGQPSNLVNNLTPTGRSASPNTSPPKIPELAKPSKDGNLLALAAHAKLRDKVLKEYPNSQEKPVIRETITTDKPSLEGTVSGFLVVDSQGKHVIKYEDKPVAPELKLKITEYFNSKAPKGDKQTNIYPFNLRFQNNSNNTAGATQGQTPGVVTPQPVSTPAKGNQQTPPPVLPSFKPLSEQVPGNQPTPSPATTNKLMQELRNRNGKSAPASTTPVKPSSTQEANKTQVSPSVTPTSSQNLIRELNKFRQERQNSNSEK</sequence>
<feature type="region of interest" description="Disordered" evidence="1">
    <location>
        <begin position="156"/>
        <end position="274"/>
    </location>
</feature>
<dbReference type="RefSeq" id="WP_198122896.1">
    <property type="nucleotide sequence ID" value="NZ_JAECZC010000001.1"/>
</dbReference>
<dbReference type="Proteomes" id="UP000632766">
    <property type="component" value="Unassembled WGS sequence"/>
</dbReference>
<feature type="compositionally biased region" description="Polar residues" evidence="1">
    <location>
        <begin position="245"/>
        <end position="262"/>
    </location>
</feature>
<feature type="compositionally biased region" description="Low complexity" evidence="1">
    <location>
        <begin position="468"/>
        <end position="480"/>
    </location>
</feature>
<evidence type="ECO:0000313" key="3">
    <source>
        <dbReference type="Proteomes" id="UP000632766"/>
    </source>
</evidence>
<accession>A0A8J7HPD7</accession>
<feature type="compositionally biased region" description="Polar residues" evidence="1">
    <location>
        <begin position="156"/>
        <end position="186"/>
    </location>
</feature>
<comment type="caution">
    <text evidence="2">The sequence shown here is derived from an EMBL/GenBank/DDBJ whole genome shotgun (WGS) entry which is preliminary data.</text>
</comment>
<keyword evidence="3" id="KW-1185">Reference proteome</keyword>
<name>A0A8J7HPD7_9NOST</name>
<organism evidence="2 3">
    <name type="scientific">Amazonocrinis nigriterrae CENA67</name>
    <dbReference type="NCBI Taxonomy" id="2794033"/>
    <lineage>
        <taxon>Bacteria</taxon>
        <taxon>Bacillati</taxon>
        <taxon>Cyanobacteriota</taxon>
        <taxon>Cyanophyceae</taxon>
        <taxon>Nostocales</taxon>
        <taxon>Nostocaceae</taxon>
        <taxon>Amazonocrinis</taxon>
        <taxon>Amazonocrinis nigriterrae</taxon>
    </lineage>
</organism>
<dbReference type="AlphaFoldDB" id="A0A8J7HPD7"/>
<reference evidence="2 3" key="1">
    <citation type="journal article" date="2021" name="Int. J. Syst. Evol. Microbiol.">
        <title>Amazonocrinis nigriterrae gen. nov., sp. nov., Atlanticothrix silvestris gen. nov., sp. nov. and Dendronalium phyllosphericum gen. nov., sp. nov., nostocacean cyanobacteria from Brazilian environments.</title>
        <authorList>
            <person name="Alvarenga D.O."/>
            <person name="Andreote A.P.D."/>
            <person name="Branco L.H.Z."/>
            <person name="Delbaje E."/>
            <person name="Cruz R.B."/>
            <person name="Varani A.M."/>
            <person name="Fiore M.F."/>
        </authorList>
    </citation>
    <scope>NUCLEOTIDE SEQUENCE [LARGE SCALE GENOMIC DNA]</scope>
    <source>
        <strain evidence="2 3">CENA67</strain>
    </source>
</reference>
<feature type="region of interest" description="Disordered" evidence="1">
    <location>
        <begin position="378"/>
        <end position="482"/>
    </location>
</feature>
<evidence type="ECO:0000256" key="1">
    <source>
        <dbReference type="SAM" id="MobiDB-lite"/>
    </source>
</evidence>
<proteinExistence type="predicted"/>